<evidence type="ECO:0000313" key="2">
    <source>
        <dbReference type="Proteomes" id="UP000003947"/>
    </source>
</evidence>
<dbReference type="Proteomes" id="UP000003947">
    <property type="component" value="Unassembled WGS sequence"/>
</dbReference>
<dbReference type="AlphaFoldDB" id="I4YP57"/>
<dbReference type="Pfam" id="PF24175">
    <property type="entry name" value="SU10_adaptor"/>
    <property type="match status" value="1"/>
</dbReference>
<dbReference type="STRING" id="864069.MicloDRAFT_00064760"/>
<gene>
    <name evidence="1" type="ORF">MicloDRAFT_00064760</name>
</gene>
<evidence type="ECO:0000313" key="1">
    <source>
        <dbReference type="EMBL" id="EIM25749.1"/>
    </source>
</evidence>
<dbReference type="eggNOG" id="ENOG5032ZCW">
    <property type="taxonomic scope" value="Bacteria"/>
</dbReference>
<keyword evidence="2" id="KW-1185">Reference proteome</keyword>
<proteinExistence type="predicted"/>
<accession>I4YP57</accession>
<sequence length="203" mass="22421" precursor="true">MALDSYSGLQEAALSVVGREGDSSLTAYAPTAISLVEAKLNRHLRVAEMEATSTGTSDNGMLALPTDYTGWRRVEAFPYGPLEFQEPNFLASRFPNGEGGVPKYFTIQGAALITYPAYAGEIALDYYQKIPALSDINTSNWLLSKHPDVYLFLTVSELYAFAKNYEEAVTWNQRGMTAVEEVNTLDKSKRYSRISVRVKGPTP</sequence>
<dbReference type="InterPro" id="IPR056209">
    <property type="entry name" value="SU10_adaptor"/>
</dbReference>
<organism evidence="1 2">
    <name type="scientific">Microvirga lotononidis</name>
    <dbReference type="NCBI Taxonomy" id="864069"/>
    <lineage>
        <taxon>Bacteria</taxon>
        <taxon>Pseudomonadati</taxon>
        <taxon>Pseudomonadota</taxon>
        <taxon>Alphaproteobacteria</taxon>
        <taxon>Hyphomicrobiales</taxon>
        <taxon>Methylobacteriaceae</taxon>
        <taxon>Microvirga</taxon>
    </lineage>
</organism>
<name>I4YP57_9HYPH</name>
<reference evidence="1 2" key="1">
    <citation type="submission" date="2012-02" db="EMBL/GenBank/DDBJ databases">
        <title>Improved High-Quality Draft sequence of Microvirga sp. WSM3557.</title>
        <authorList>
            <consortium name="US DOE Joint Genome Institute"/>
            <person name="Lucas S."/>
            <person name="Han J."/>
            <person name="Lapidus A."/>
            <person name="Cheng J.-F."/>
            <person name="Goodwin L."/>
            <person name="Pitluck S."/>
            <person name="Peters L."/>
            <person name="Zhang X."/>
            <person name="Detter J.C."/>
            <person name="Han C."/>
            <person name="Tapia R."/>
            <person name="Land M."/>
            <person name="Hauser L."/>
            <person name="Kyrpides N."/>
            <person name="Ivanova N."/>
            <person name="Pagani I."/>
            <person name="Brau L."/>
            <person name="Yates R."/>
            <person name="O'Hara G."/>
            <person name="Rui T."/>
            <person name="Howieson J."/>
            <person name="Reeve W."/>
            <person name="Woyke T."/>
        </authorList>
    </citation>
    <scope>NUCLEOTIDE SEQUENCE [LARGE SCALE GENOMIC DNA]</scope>
    <source>
        <strain evidence="1 2">WSM3557</strain>
    </source>
</reference>
<protein>
    <submittedName>
        <fullName evidence="1">Uncharacterized protein</fullName>
    </submittedName>
</protein>
<dbReference type="HOGENOM" id="CLU_114914_0_0_5"/>
<dbReference type="EMBL" id="JH660647">
    <property type="protein sequence ID" value="EIM25749.1"/>
    <property type="molecule type" value="Genomic_DNA"/>
</dbReference>
<dbReference type="PATRIC" id="fig|864069.3.peg.6930"/>
<dbReference type="RefSeq" id="WP_009494230.1">
    <property type="nucleotide sequence ID" value="NZ_CP141048.1"/>
</dbReference>
<dbReference type="OrthoDB" id="7366738at2"/>